<reference evidence="1" key="1">
    <citation type="journal article" date="2014" name="Front. Microbiol.">
        <title>High frequency of phylogenetically diverse reductive dehalogenase-homologous genes in deep subseafloor sedimentary metagenomes.</title>
        <authorList>
            <person name="Kawai M."/>
            <person name="Futagami T."/>
            <person name="Toyoda A."/>
            <person name="Takaki Y."/>
            <person name="Nishi S."/>
            <person name="Hori S."/>
            <person name="Arai W."/>
            <person name="Tsubouchi T."/>
            <person name="Morono Y."/>
            <person name="Uchiyama I."/>
            <person name="Ito T."/>
            <person name="Fujiyama A."/>
            <person name="Inagaki F."/>
            <person name="Takami H."/>
        </authorList>
    </citation>
    <scope>NUCLEOTIDE SEQUENCE</scope>
    <source>
        <strain evidence="1">Expedition CK06-06</strain>
    </source>
</reference>
<feature type="non-terminal residue" evidence="1">
    <location>
        <position position="1"/>
    </location>
</feature>
<gene>
    <name evidence="1" type="ORF">S01H4_23714</name>
</gene>
<organism evidence="1">
    <name type="scientific">marine sediment metagenome</name>
    <dbReference type="NCBI Taxonomy" id="412755"/>
    <lineage>
        <taxon>unclassified sequences</taxon>
        <taxon>metagenomes</taxon>
        <taxon>ecological metagenomes</taxon>
    </lineage>
</organism>
<accession>X1BFS4</accession>
<comment type="caution">
    <text evidence="1">The sequence shown here is derived from an EMBL/GenBank/DDBJ whole genome shotgun (WGS) entry which is preliminary data.</text>
</comment>
<proteinExistence type="predicted"/>
<dbReference type="AlphaFoldDB" id="X1BFS4"/>
<name>X1BFS4_9ZZZZ</name>
<evidence type="ECO:0000313" key="1">
    <source>
        <dbReference type="EMBL" id="GAG80042.1"/>
    </source>
</evidence>
<dbReference type="EMBL" id="BART01011044">
    <property type="protein sequence ID" value="GAG80042.1"/>
    <property type="molecule type" value="Genomic_DNA"/>
</dbReference>
<sequence length="171" mass="18658">DPFSDELHVLAVKAKIEAMYADIVGQVTNDVVEQLSFVDRVAFNEITDAWEIVENIGTFTPDFTPTNVNDGLPHQCAPYLIFKTTRPRTVGKKFLFPFAEDQQDHTILAAGAITAMTAFVVEMLAPRAVGGDVTLTMGVIRTGVASWYNFLVGVVSDVIGTQRRRKPGVGA</sequence>
<protein>
    <submittedName>
        <fullName evidence="1">Uncharacterized protein</fullName>
    </submittedName>
</protein>